<dbReference type="Proteomes" id="UP000276133">
    <property type="component" value="Unassembled WGS sequence"/>
</dbReference>
<reference evidence="1 2" key="1">
    <citation type="journal article" date="2018" name="Sci. Rep.">
        <title>Genomic signatures of local adaptation to the degree of environmental predictability in rotifers.</title>
        <authorList>
            <person name="Franch-Gras L."/>
            <person name="Hahn C."/>
            <person name="Garcia-Roger E.M."/>
            <person name="Carmona M.J."/>
            <person name="Serra M."/>
            <person name="Gomez A."/>
        </authorList>
    </citation>
    <scope>NUCLEOTIDE SEQUENCE [LARGE SCALE GENOMIC DNA]</scope>
    <source>
        <strain evidence="1">HYR1</strain>
    </source>
</reference>
<gene>
    <name evidence="1" type="ORF">BpHYR1_036464</name>
</gene>
<organism evidence="1 2">
    <name type="scientific">Brachionus plicatilis</name>
    <name type="common">Marine rotifer</name>
    <name type="synonym">Brachionus muelleri</name>
    <dbReference type="NCBI Taxonomy" id="10195"/>
    <lineage>
        <taxon>Eukaryota</taxon>
        <taxon>Metazoa</taxon>
        <taxon>Spiralia</taxon>
        <taxon>Gnathifera</taxon>
        <taxon>Rotifera</taxon>
        <taxon>Eurotatoria</taxon>
        <taxon>Monogononta</taxon>
        <taxon>Pseudotrocha</taxon>
        <taxon>Ploima</taxon>
        <taxon>Brachionidae</taxon>
        <taxon>Brachionus</taxon>
    </lineage>
</organism>
<comment type="caution">
    <text evidence="1">The sequence shown here is derived from an EMBL/GenBank/DDBJ whole genome shotgun (WGS) entry which is preliminary data.</text>
</comment>
<evidence type="ECO:0000313" key="1">
    <source>
        <dbReference type="EMBL" id="RNA14234.1"/>
    </source>
</evidence>
<sequence length="128" mass="14795">MGSCFCLEFLTRDGRDLFIFSFSRASMNALRSSTIVFEISDLFTLWIRLETLLARLFLFKGLDTGQRLELNGGNNLSTETKSNSNVHYNKCYSLDYFCTSCWTLRTKDPFAEHKSHETTLDSHPYSHN</sequence>
<keyword evidence="2" id="KW-1185">Reference proteome</keyword>
<accession>A0A3M7QT10</accession>
<dbReference type="EMBL" id="REGN01005232">
    <property type="protein sequence ID" value="RNA14234.1"/>
    <property type="molecule type" value="Genomic_DNA"/>
</dbReference>
<evidence type="ECO:0000313" key="2">
    <source>
        <dbReference type="Proteomes" id="UP000276133"/>
    </source>
</evidence>
<dbReference type="AlphaFoldDB" id="A0A3M7QT10"/>
<protein>
    <submittedName>
        <fullName evidence="1">Uncharacterized protein</fullName>
    </submittedName>
</protein>
<proteinExistence type="predicted"/>
<name>A0A3M7QT10_BRAPC</name>